<gene>
    <name evidence="1" type="ORF">HDC19664</name>
</gene>
<dbReference type="EMBL" id="BK003209">
    <property type="protein sequence ID" value="DAA03409.1"/>
    <property type="molecule type" value="Genomic_DNA"/>
</dbReference>
<accession>Q6II57</accession>
<proteinExistence type="predicted"/>
<organism evidence="1">
    <name type="scientific">Drosophila melanogaster</name>
    <name type="common">Fruit fly</name>
    <dbReference type="NCBI Taxonomy" id="7227"/>
    <lineage>
        <taxon>Eukaryota</taxon>
        <taxon>Metazoa</taxon>
        <taxon>Ecdysozoa</taxon>
        <taxon>Arthropoda</taxon>
        <taxon>Hexapoda</taxon>
        <taxon>Insecta</taxon>
        <taxon>Pterygota</taxon>
        <taxon>Neoptera</taxon>
        <taxon>Endopterygota</taxon>
        <taxon>Diptera</taxon>
        <taxon>Brachycera</taxon>
        <taxon>Muscomorpha</taxon>
        <taxon>Ephydroidea</taxon>
        <taxon>Drosophilidae</taxon>
        <taxon>Drosophila</taxon>
        <taxon>Sophophora</taxon>
    </lineage>
</organism>
<name>Q6II57_DROME</name>
<sequence>MGRVAGGQGGAFPETAFEMLKMPVSCPRVAVKGDADGKRVPEQSDKGLFKLKGIRLAEVLSKEGDMELAVLEEICFLWCCAK</sequence>
<protein>
    <submittedName>
        <fullName evidence="1">HDC19664</fullName>
    </submittedName>
</protein>
<reference evidence="1" key="1">
    <citation type="journal article" date="2003" name="Genome Biol.">
        <title>An integrated gene annotation and transcriptional profiling approach towards the full gene content of the Drosophila genome.</title>
        <authorList>
            <person name="Hild M."/>
            <person name="Beckmann B."/>
            <person name="Haas S.A."/>
            <person name="Koch B."/>
            <person name="Solovyev V."/>
            <person name="Busold C."/>
            <person name="Fellenberg K."/>
            <person name="Boutros M."/>
            <person name="Vingron M."/>
            <person name="Sauer F."/>
            <person name="Hoheisel J.D."/>
            <person name="Paro R."/>
        </authorList>
    </citation>
    <scope>NUCLEOTIDE SEQUENCE</scope>
</reference>
<dbReference type="AlphaFoldDB" id="Q6II57"/>
<evidence type="ECO:0000313" key="1">
    <source>
        <dbReference type="EMBL" id="DAA03409.1"/>
    </source>
</evidence>